<feature type="region of interest" description="Disordered" evidence="1">
    <location>
        <begin position="492"/>
        <end position="514"/>
    </location>
</feature>
<reference evidence="5" key="1">
    <citation type="journal article" date="2023" name="Commun. Biol.">
        <title>Genome analysis of Parmales, the sister group of diatoms, reveals the evolutionary specialization of diatoms from phago-mixotrophs to photoautotrophs.</title>
        <authorList>
            <person name="Ban H."/>
            <person name="Sato S."/>
            <person name="Yoshikawa S."/>
            <person name="Yamada K."/>
            <person name="Nakamura Y."/>
            <person name="Ichinomiya M."/>
            <person name="Sato N."/>
            <person name="Blanc-Mathieu R."/>
            <person name="Endo H."/>
            <person name="Kuwata A."/>
            <person name="Ogata H."/>
        </authorList>
    </citation>
    <scope>NUCLEOTIDE SEQUENCE [LARGE SCALE GENOMIC DNA]</scope>
    <source>
        <strain evidence="5">NIES 3700</strain>
    </source>
</reference>
<evidence type="ECO:0000256" key="2">
    <source>
        <dbReference type="SAM" id="Phobius"/>
    </source>
</evidence>
<name>A0A9W7L0E7_9STRA</name>
<dbReference type="Proteomes" id="UP001165122">
    <property type="component" value="Unassembled WGS sequence"/>
</dbReference>
<feature type="transmembrane region" description="Helical" evidence="2">
    <location>
        <begin position="720"/>
        <end position="740"/>
    </location>
</feature>
<keyword evidence="5" id="KW-1185">Reference proteome</keyword>
<gene>
    <name evidence="4" type="ORF">TrLO_g14166</name>
</gene>
<dbReference type="PANTHER" id="PTHR16950">
    <property type="entry name" value="ZINC TRANSPORTER SLC39A7 HISTIDINE-RICH MEMBRANE PROTEIN KE4"/>
    <property type="match status" value="1"/>
</dbReference>
<comment type="caution">
    <text evidence="4">The sequence shown here is derived from an EMBL/GenBank/DDBJ whole genome shotgun (WGS) entry which is preliminary data.</text>
</comment>
<feature type="chain" id="PRO_5040751578" evidence="3">
    <location>
        <begin position="17"/>
        <end position="789"/>
    </location>
</feature>
<keyword evidence="2" id="KW-0812">Transmembrane</keyword>
<feature type="transmembrane region" description="Helical" evidence="2">
    <location>
        <begin position="752"/>
        <end position="773"/>
    </location>
</feature>
<keyword evidence="2" id="KW-0472">Membrane</keyword>
<feature type="transmembrane region" description="Helical" evidence="2">
    <location>
        <begin position="694"/>
        <end position="714"/>
    </location>
</feature>
<proteinExistence type="predicted"/>
<dbReference type="PANTHER" id="PTHR16950:SF16">
    <property type="entry name" value="ZINC TRANSPORTER ZIP13"/>
    <property type="match status" value="1"/>
</dbReference>
<feature type="compositionally biased region" description="Low complexity" evidence="1">
    <location>
        <begin position="523"/>
        <end position="535"/>
    </location>
</feature>
<accession>A0A9W7L0E7</accession>
<feature type="region of interest" description="Disordered" evidence="1">
    <location>
        <begin position="520"/>
        <end position="539"/>
    </location>
</feature>
<organism evidence="4 5">
    <name type="scientific">Triparma laevis f. longispina</name>
    <dbReference type="NCBI Taxonomy" id="1714387"/>
    <lineage>
        <taxon>Eukaryota</taxon>
        <taxon>Sar</taxon>
        <taxon>Stramenopiles</taxon>
        <taxon>Ochrophyta</taxon>
        <taxon>Bolidophyceae</taxon>
        <taxon>Parmales</taxon>
        <taxon>Triparmaceae</taxon>
        <taxon>Triparma</taxon>
    </lineage>
</organism>
<feature type="transmembrane region" description="Helical" evidence="2">
    <location>
        <begin position="592"/>
        <end position="617"/>
    </location>
</feature>
<dbReference type="OrthoDB" id="204418at2759"/>
<dbReference type="GO" id="GO:0006882">
    <property type="term" value="P:intracellular zinc ion homeostasis"/>
    <property type="evidence" value="ECO:0007669"/>
    <property type="project" value="TreeGrafter"/>
</dbReference>
<keyword evidence="3" id="KW-0732">Signal</keyword>
<feature type="transmembrane region" description="Helical" evidence="2">
    <location>
        <begin position="550"/>
        <end position="572"/>
    </location>
</feature>
<feature type="transmembrane region" description="Helical" evidence="2">
    <location>
        <begin position="455"/>
        <end position="476"/>
    </location>
</feature>
<evidence type="ECO:0000256" key="1">
    <source>
        <dbReference type="SAM" id="MobiDB-lite"/>
    </source>
</evidence>
<dbReference type="AlphaFoldDB" id="A0A9W7L0E7"/>
<feature type="transmembrane region" description="Helical" evidence="2">
    <location>
        <begin position="629"/>
        <end position="653"/>
    </location>
</feature>
<protein>
    <submittedName>
        <fullName evidence="4">Uncharacterized protein</fullName>
    </submittedName>
</protein>
<keyword evidence="2" id="KW-1133">Transmembrane helix</keyword>
<dbReference type="GO" id="GO:0005385">
    <property type="term" value="F:zinc ion transmembrane transporter activity"/>
    <property type="evidence" value="ECO:0007669"/>
    <property type="project" value="TreeGrafter"/>
</dbReference>
<evidence type="ECO:0000256" key="3">
    <source>
        <dbReference type="SAM" id="SignalP"/>
    </source>
</evidence>
<sequence length="789" mass="86799">MKLFHVVCAFLTCVGALPPANLHQLNTRALSGDEEYVGLLAHVPNNVITSGVGFNIKPGDLEFENDSIHVVFHPIHADEENHDGHDHRHRSLATTPRLLSEDIAAEFAEGPTHYETLTPLLECTTPSPGVPLTAAVDAFTCYTLPVNPLLQMTSYSLTVTGHDNEEIELFVWSFFEVHDDDEEHDHEMSRLLTETDSRAHEDHEAFESAFQLTAAITGNLLEIEAFYMDGEVEEAHHDDEEESSDHEEYVGLVAHVPTGVITSGVGFNIKPGRIEFENNSIDIIIHPIHADEEGGHDHRRSLSEEDLAAEFAEGPTHYETLTPLLECTTPSPGVPLTAAVDAFTCYTLPVNPLLQMTSYSLTVTGHDNEEIELFVWMFFVAHVDEDAASQAVDSHDGHNHDRLLQTETDSQEEFENAFQLTNANTGTPLDIEASYLEGQVRMHNDSSGYEPAPTWMPYVASVIVNLVTFIGVLFMFPIFRKCMLKNGVEKYESGTMNSDSDPESSSDELELTSVSTGKVEVPTATTTATATNNTAESRSIEPDDLFTPDFLAYTSSFSVGAILSCAFLLIIPEAIEMIHDHLGRGEVEMVDVYWRWGTCLLAGFIFPYVLSTVIMLFTASSKNSTRTRVVSGIIIGDFFHNFTDGTFIAAAFLSCDANFGWAVALSTIIHELAQEIADYVMLTTVGGFKPYQALLLNFISGTSVIFGCMLVTLSNADTNALGYILTFGGGLYITIAASECMPRVYKYADTSYMRFISFLFFAVGAVGIGLILLDHKHCEVGGDHDGHNH</sequence>
<evidence type="ECO:0000313" key="5">
    <source>
        <dbReference type="Proteomes" id="UP001165122"/>
    </source>
</evidence>
<feature type="signal peptide" evidence="3">
    <location>
        <begin position="1"/>
        <end position="16"/>
    </location>
</feature>
<evidence type="ECO:0000313" key="4">
    <source>
        <dbReference type="EMBL" id="GMI17840.1"/>
    </source>
</evidence>
<dbReference type="EMBL" id="BRXW01000309">
    <property type="protein sequence ID" value="GMI17840.1"/>
    <property type="molecule type" value="Genomic_DNA"/>
</dbReference>
<feature type="compositionally biased region" description="Acidic residues" evidence="1">
    <location>
        <begin position="500"/>
        <end position="510"/>
    </location>
</feature>